<proteinExistence type="predicted"/>
<evidence type="ECO:0000256" key="1">
    <source>
        <dbReference type="SAM" id="MobiDB-lite"/>
    </source>
</evidence>
<organism evidence="2 3">
    <name type="scientific">Heterostelium pallidum (strain ATCC 26659 / Pp 5 / PN500)</name>
    <name type="common">Cellular slime mold</name>
    <name type="synonym">Polysphondylium pallidum</name>
    <dbReference type="NCBI Taxonomy" id="670386"/>
    <lineage>
        <taxon>Eukaryota</taxon>
        <taxon>Amoebozoa</taxon>
        <taxon>Evosea</taxon>
        <taxon>Eumycetozoa</taxon>
        <taxon>Dictyostelia</taxon>
        <taxon>Acytosteliales</taxon>
        <taxon>Acytosteliaceae</taxon>
        <taxon>Heterostelium</taxon>
    </lineage>
</organism>
<dbReference type="InParanoid" id="D3B8L3"/>
<name>D3B8L3_HETP5</name>
<gene>
    <name evidence="2" type="ORF">PPL_04806</name>
</gene>
<reference evidence="2 3" key="1">
    <citation type="journal article" date="2011" name="Genome Res.">
        <title>Phylogeny-wide analysis of social amoeba genomes highlights ancient origins for complex intercellular communication.</title>
        <authorList>
            <person name="Heidel A.J."/>
            <person name="Lawal H.M."/>
            <person name="Felder M."/>
            <person name="Schilde C."/>
            <person name="Helps N.R."/>
            <person name="Tunggal B."/>
            <person name="Rivero F."/>
            <person name="John U."/>
            <person name="Schleicher M."/>
            <person name="Eichinger L."/>
            <person name="Platzer M."/>
            <person name="Noegel A.A."/>
            <person name="Schaap P."/>
            <person name="Gloeckner G."/>
        </authorList>
    </citation>
    <scope>NUCLEOTIDE SEQUENCE [LARGE SCALE GENOMIC DNA]</scope>
    <source>
        <strain evidence="3">ATCC 26659 / Pp 5 / PN500</strain>
    </source>
</reference>
<dbReference type="Proteomes" id="UP000001396">
    <property type="component" value="Unassembled WGS sequence"/>
</dbReference>
<dbReference type="RefSeq" id="XP_020434498.1">
    <property type="nucleotide sequence ID" value="XM_020575703.1"/>
</dbReference>
<protein>
    <submittedName>
        <fullName evidence="2">Uncharacterized protein</fullName>
    </submittedName>
</protein>
<keyword evidence="3" id="KW-1185">Reference proteome</keyword>
<dbReference type="AlphaFoldDB" id="D3B8L3"/>
<evidence type="ECO:0000313" key="3">
    <source>
        <dbReference type="Proteomes" id="UP000001396"/>
    </source>
</evidence>
<accession>D3B8L3</accession>
<evidence type="ECO:0000313" key="2">
    <source>
        <dbReference type="EMBL" id="EFA82381.1"/>
    </source>
</evidence>
<comment type="caution">
    <text evidence="2">The sequence shown here is derived from an EMBL/GenBank/DDBJ whole genome shotgun (WGS) entry which is preliminary data.</text>
</comment>
<sequence>MINNISNRKGKQTTRDTSNTKSNKKAISSLVKSSLDPDMVRTQISNRQKEILMQQLPKNQQLNQQTGGATSLHDSLRRILQASASLYGESFWLDDVAINYIISSWQSEEIMLLDSLLIKNIQTFSDHFMEIKSIALIPESTIQMISPK</sequence>
<dbReference type="GeneID" id="31360293"/>
<feature type="region of interest" description="Disordered" evidence="1">
    <location>
        <begin position="1"/>
        <end position="28"/>
    </location>
</feature>
<dbReference type="EMBL" id="ADBJ01000020">
    <property type="protein sequence ID" value="EFA82381.1"/>
    <property type="molecule type" value="Genomic_DNA"/>
</dbReference>